<evidence type="ECO:0000259" key="10">
    <source>
        <dbReference type="PROSITE" id="PS50075"/>
    </source>
</evidence>
<dbReference type="InterPro" id="IPR020806">
    <property type="entry name" value="PKS_PP-bd"/>
</dbReference>
<dbReference type="InterPro" id="IPR057326">
    <property type="entry name" value="KR_dom"/>
</dbReference>
<name>A0A8H4J2H5_9PEZI</name>
<accession>A0A8H4J2H5</accession>
<dbReference type="Pfam" id="PF00550">
    <property type="entry name" value="PP-binding"/>
    <property type="match status" value="1"/>
</dbReference>
<feature type="region of interest" description="C-terminal hotdog fold" evidence="8">
    <location>
        <begin position="1075"/>
        <end position="1219"/>
    </location>
</feature>
<dbReference type="GO" id="GO:0031177">
    <property type="term" value="F:phosphopantetheine binding"/>
    <property type="evidence" value="ECO:0007669"/>
    <property type="project" value="InterPro"/>
</dbReference>
<dbReference type="InterPro" id="IPR016035">
    <property type="entry name" value="Acyl_Trfase/lysoPLipase"/>
</dbReference>
<keyword evidence="2" id="KW-0597">Phosphoprotein</keyword>
<dbReference type="SUPFAM" id="SSF51735">
    <property type="entry name" value="NAD(P)-binding Rossmann-fold domains"/>
    <property type="match status" value="2"/>
</dbReference>
<dbReference type="PROSITE" id="PS50075">
    <property type="entry name" value="CARRIER"/>
    <property type="match status" value="1"/>
</dbReference>
<evidence type="ECO:0000256" key="9">
    <source>
        <dbReference type="SAM" id="MobiDB-lite"/>
    </source>
</evidence>
<dbReference type="SMART" id="SM00827">
    <property type="entry name" value="PKS_AT"/>
    <property type="match status" value="1"/>
</dbReference>
<dbReference type="Gene3D" id="3.40.50.150">
    <property type="entry name" value="Vaccinia Virus protein VP39"/>
    <property type="match status" value="1"/>
</dbReference>
<feature type="compositionally biased region" description="Low complexity" evidence="9">
    <location>
        <begin position="23"/>
        <end position="43"/>
    </location>
</feature>
<dbReference type="InterPro" id="IPR011032">
    <property type="entry name" value="GroES-like_sf"/>
</dbReference>
<dbReference type="SUPFAM" id="SSF52151">
    <property type="entry name" value="FabD/lysophospholipase-like"/>
    <property type="match status" value="1"/>
</dbReference>
<keyword evidence="4" id="KW-0808">Transferase</keyword>
<dbReference type="InterPro" id="IPR049551">
    <property type="entry name" value="PKS_DH_C"/>
</dbReference>
<dbReference type="InterPro" id="IPR032821">
    <property type="entry name" value="PKS_assoc"/>
</dbReference>
<dbReference type="Pfam" id="PF08240">
    <property type="entry name" value="ADH_N"/>
    <property type="match status" value="1"/>
</dbReference>
<dbReference type="GO" id="GO:1901336">
    <property type="term" value="P:lactone biosynthetic process"/>
    <property type="evidence" value="ECO:0007669"/>
    <property type="project" value="UniProtKB-ARBA"/>
</dbReference>
<evidence type="ECO:0000256" key="1">
    <source>
        <dbReference type="ARBA" id="ARBA00022450"/>
    </source>
</evidence>
<comment type="caution">
    <text evidence="13">The sequence shown here is derived from an EMBL/GenBank/DDBJ whole genome shotgun (WGS) entry which is preliminary data.</text>
</comment>
<reference evidence="13" key="1">
    <citation type="submission" date="2020-04" db="EMBL/GenBank/DDBJ databases">
        <title>Genome Assembly and Annotation of Botryosphaeria dothidea sdau 11-99, a Latent Pathogen of Apple Fruit Ring Rot in China.</title>
        <authorList>
            <person name="Yu C."/>
            <person name="Diao Y."/>
            <person name="Lu Q."/>
            <person name="Zhao J."/>
            <person name="Cui S."/>
            <person name="Peng C."/>
            <person name="He B."/>
            <person name="Liu H."/>
        </authorList>
    </citation>
    <scope>NUCLEOTIDE SEQUENCE [LARGE SCALE GENOMIC DNA]</scope>
    <source>
        <strain evidence="13">Sdau11-99</strain>
    </source>
</reference>
<dbReference type="PROSITE" id="PS52004">
    <property type="entry name" value="KS3_2"/>
    <property type="match status" value="1"/>
</dbReference>
<dbReference type="Gene3D" id="3.40.50.720">
    <property type="entry name" value="NAD(P)-binding Rossmann-like Domain"/>
    <property type="match status" value="2"/>
</dbReference>
<dbReference type="EMBL" id="WWBZ02000008">
    <property type="protein sequence ID" value="KAF4311865.1"/>
    <property type="molecule type" value="Genomic_DNA"/>
</dbReference>
<dbReference type="InterPro" id="IPR036736">
    <property type="entry name" value="ACP-like_sf"/>
</dbReference>
<dbReference type="InterPro" id="IPR029063">
    <property type="entry name" value="SAM-dependent_MTases_sf"/>
</dbReference>
<dbReference type="Pfam" id="PF08242">
    <property type="entry name" value="Methyltransf_12"/>
    <property type="match status" value="1"/>
</dbReference>
<dbReference type="InterPro" id="IPR001227">
    <property type="entry name" value="Ac_transferase_dom_sf"/>
</dbReference>
<dbReference type="Pfam" id="PF08659">
    <property type="entry name" value="KR"/>
    <property type="match status" value="1"/>
</dbReference>
<protein>
    <submittedName>
        <fullName evidence="13">Lovastatin diketide synthase LovF</fullName>
    </submittedName>
</protein>
<evidence type="ECO:0000259" key="12">
    <source>
        <dbReference type="PROSITE" id="PS52019"/>
    </source>
</evidence>
<evidence type="ECO:0000256" key="5">
    <source>
        <dbReference type="ARBA" id="ARBA00022857"/>
    </source>
</evidence>
<keyword evidence="1" id="KW-0596">Phosphopantetheine</keyword>
<sequence>MAPIAVPHVPNGHRDLNGSPRPNGVNGLNGTNGLNGVNGELNGHTSTASAEAPPPIAIVGIGLRLPGKITSTDQFWSLLVNKRSGRCRIPRTRYNTDAFHSASGKPGTVKTQHGYFLDCELDHMDASFFSMSKAEVEKLDPQQRLLLEVVWECMESGGQRDWRGRKIGCYVGVFGEDWLDLSSKDPQHLGMYRVTGNGDFAIANRVSYEFDLKGPSMTIKTGCSASLVGLHEACQAIYSGECESAIVAGTNLIITPTMTLALSEQGVLSPTGSCKSFDAKADGYARGEAINAVFVKRLSDALRDGDPIRGVIRATATNCDGRTAGISNPSSESHEALIRRAYQVANISRIADTGFVECHGTGTKIGDPQEVSAVGRVFDGSGVYIGSVKPNVGHSEGASGLTSLVKAVLALENETIPPNINFSEPNPSIAWDEFSLKVPTKPTPWPTDRLARVSVNSFGIGGANAHVILDSPKPFRKAVQQEGGLGQHLMLFSANHADSLRENVEKIQDYAEAYPERLASISHTLGARREPLPCRAFAIADGSWPLELSPIVKPKAPRRRLNMVFTGQGAQWAGMAVDLLHDFPAFLGDIRAMDGALRQLRHAPLWTIEEELRRPAAQSRLHLAEFAQPVCTAVQIGVVNLLRACNVRPAAVVGHSSGEIAAAYAAGALPLGAAMAVAYYRGQVAKQQLRQGGMAALGLGRHDAAAYLQPGVVVACENSPRSVTLSGDAAQLDAVIDRVRAERPDAFVRRLKVEMAYHSHHMQEVGDLYEGLLEGVVRPAAPSVPLFSSVSAKPITDAAALGPAYWRANLESPVLFHAAARALVRDGPADGLFVEIGPHSALAGPLREIFHEAGVDASRAYVATLVRQENGTRALLGALGRLFQEAVAVDVAALTAGAAVLTDLPTYSWKHGVSYWSESRVARGWRLRRFPPHELLGCRVLEATDLEPAWRNVLRLADAPWLRDHRIRDDVVFPAAAYVAMAGEAVRQLSGQPSTDFALRQVDIKAALVLRESEPAEIVMHMRPVRLTSDLDSDWFAFSVSSFNGEVWVKHCAGQVKAGAGAGVAVGGPQVGRHARLASSAACYRAMKSAGLNYGPEFQGLADISAQPGGSTAAASIVDRHRSAETNYQLHPTTIDFCLQLVMVAAADGLPRRLTRVCMPTFVDEMYVCQGPPELRVEASATGTGTSAIQGAASGVADGRVVLRLGGVKLTVLEEDDAGDKADSIAAAELHWKPDVHFAAPGDYITPRKHLREAVLQVERLSLLCTIETLHRVDGIPTLDHLATFREWMAAQRDRAIGGTYDHVEDCSRLATLKRAELRAEIEAVQAGVQNTAAATVGEVIVRATEWSEAIFSGKIEAIEVLIQDGGLENIYRFIQALCDCARYFELLGHSNPTMKILEIGAGTGGTTAEVLRGLTGDDGERMYARYDYTDISTGFFTAAQERFKDHDNIEFRVLDVSTDPLAQGFEPEAYDLILASNVLHATPSIKETLSNVRKLLKPGGRLFLQELSPVWKMLNFIMGFLPGWWLGAADGRPEEPYMPATRWDAELRSTGFSGTDAVVYDDEHPFQINANIISTAVIASPPPPPPHNVTILSSHPKGSSSPAAQALHAALAQRGFSVSYASLADAPAADADVVSLLDVEAAGPFFHAVSADALARFQAWAGGLAPARAVLWVTGHAQVACRDARYAQAVGVARTVRPELSLAFATLEVDPGAALAAGTVVDVLERLRARDKGRELDPDWEYVLLDGAVLVPRYRWVDVRRELCGNGVGEGPRRLDVGRGGQLQTLRWTEGTRAPLGDLEVEVEPRAVGLNFKDVLVAMGVVEGIKPGLGIECAGVVRGVGSKVQGLGVGDRVVAFDHACFSTSFVVHADLVARMPDDLSFEDAASMPCVFTTAIHALINVGGLSNGQTVLIHSACGGVGIAAIQLCKMMGAEIFATVGNQDKVKYLVDTFGVPESHIFTSRDASFYSDLMAATNGRGVDLVLNSLSGELLHLSWKCVAEFGKMLEIGKRDLVGHAALGMSLFDANRQFCGIDMSRMAVQRPEAYQRVLAQCMQYCQSGSISPIRPIKTFPVNQVVEAFREMQKGQHIGKIVVSMPEEPAELEVTPTAQKLALRADASYLLCGGLGGLGRAISNWMVEHGARHLVYLSRSGGESESTQAFIRELEAQGCSVQAFKGDVANPDDVAAAVQQAAMPIAGVLHMSMVLKDCGLLDFTHDDWRTAVSPKIDGAWNIHRALGDAKLDFFVLFSSLSYVVGQIGQANYAAANAYLAAFAQYRHSLGAPASVVDIGIMEDVGYVCENPAILEHFRALSYHTLEERDLLDSLALLMARQTSSPPSSAGYVNPAELVIGLRSTKPLSDEHNRALWRRDVRMALAHLEDNNTTKAAAANGKKASGNNDLATLVAAVAADPSLLDVPANQEFLTRSIGARLYSFMFQPEEDLDVNMTLKALGIDSLVAIEIRNWWRQALGFDISVLEIMGAGSISMLGKLAADGLRGQSATHAA</sequence>
<evidence type="ECO:0000256" key="4">
    <source>
        <dbReference type="ARBA" id="ARBA00022679"/>
    </source>
</evidence>
<dbReference type="InterPro" id="IPR036291">
    <property type="entry name" value="NAD(P)-bd_dom_sf"/>
</dbReference>
<dbReference type="GO" id="GO:0008168">
    <property type="term" value="F:methyltransferase activity"/>
    <property type="evidence" value="ECO:0007669"/>
    <property type="project" value="UniProtKB-KW"/>
</dbReference>
<dbReference type="Pfam" id="PF16197">
    <property type="entry name" value="KAsynt_C_assoc"/>
    <property type="match status" value="1"/>
</dbReference>
<dbReference type="GO" id="GO:0032259">
    <property type="term" value="P:methylation"/>
    <property type="evidence" value="ECO:0007669"/>
    <property type="project" value="UniProtKB-KW"/>
</dbReference>
<proteinExistence type="predicted"/>
<evidence type="ECO:0000256" key="8">
    <source>
        <dbReference type="PROSITE-ProRule" id="PRU01363"/>
    </source>
</evidence>
<dbReference type="CDD" id="cd05195">
    <property type="entry name" value="enoyl_red"/>
    <property type="match status" value="1"/>
</dbReference>
<dbReference type="InterPro" id="IPR020843">
    <property type="entry name" value="ER"/>
</dbReference>
<evidence type="ECO:0000256" key="2">
    <source>
        <dbReference type="ARBA" id="ARBA00022553"/>
    </source>
</evidence>
<dbReference type="PROSITE" id="PS52019">
    <property type="entry name" value="PKS_MFAS_DH"/>
    <property type="match status" value="1"/>
</dbReference>
<dbReference type="InterPro" id="IPR009081">
    <property type="entry name" value="PP-bd_ACP"/>
</dbReference>
<evidence type="ECO:0000256" key="3">
    <source>
        <dbReference type="ARBA" id="ARBA00022603"/>
    </source>
</evidence>
<dbReference type="InterPro" id="IPR049900">
    <property type="entry name" value="PKS_mFAS_DH"/>
</dbReference>
<dbReference type="SMART" id="SM00829">
    <property type="entry name" value="PKS_ER"/>
    <property type="match status" value="1"/>
</dbReference>
<dbReference type="PANTHER" id="PTHR43775:SF49">
    <property type="entry name" value="SYNTHASE, PUTATIVE (JCVI)-RELATED"/>
    <property type="match status" value="1"/>
</dbReference>
<gene>
    <name evidence="13" type="ORF">GTA08_BOTSDO12536</name>
</gene>
<dbReference type="CDD" id="cd00833">
    <property type="entry name" value="PKS"/>
    <property type="match status" value="1"/>
</dbReference>
<dbReference type="InterPro" id="IPR014031">
    <property type="entry name" value="Ketoacyl_synth_C"/>
</dbReference>
<dbReference type="GO" id="GO:0016491">
    <property type="term" value="F:oxidoreductase activity"/>
    <property type="evidence" value="ECO:0007669"/>
    <property type="project" value="InterPro"/>
</dbReference>
<dbReference type="Proteomes" id="UP000572817">
    <property type="component" value="Unassembled WGS sequence"/>
</dbReference>
<feature type="domain" description="PKS/mFAS DH" evidence="12">
    <location>
        <begin position="933"/>
        <end position="1219"/>
    </location>
</feature>
<feature type="active site" description="Proton acceptor; for dehydratase activity" evidence="8">
    <location>
        <position position="965"/>
    </location>
</feature>
<dbReference type="InterPro" id="IPR014043">
    <property type="entry name" value="Acyl_transferase_dom"/>
</dbReference>
<dbReference type="Pfam" id="PF00698">
    <property type="entry name" value="Acyl_transf_1"/>
    <property type="match status" value="1"/>
</dbReference>
<dbReference type="InterPro" id="IPR050091">
    <property type="entry name" value="PKS_NRPS_Biosynth_Enz"/>
</dbReference>
<dbReference type="InterPro" id="IPR049552">
    <property type="entry name" value="PKS_DH_N"/>
</dbReference>
<keyword evidence="7" id="KW-0012">Acyltransferase</keyword>
<dbReference type="Pfam" id="PF02801">
    <property type="entry name" value="Ketoacyl-synt_C"/>
    <property type="match status" value="1"/>
</dbReference>
<dbReference type="SUPFAM" id="SSF47336">
    <property type="entry name" value="ACP-like"/>
    <property type="match status" value="1"/>
</dbReference>
<feature type="active site" description="Proton donor; for dehydratase activity" evidence="8">
    <location>
        <position position="1136"/>
    </location>
</feature>
<feature type="domain" description="Carrier" evidence="10">
    <location>
        <begin position="2419"/>
        <end position="2495"/>
    </location>
</feature>
<dbReference type="InterPro" id="IPR013217">
    <property type="entry name" value="Methyltransf_12"/>
</dbReference>
<dbReference type="SMART" id="SM00822">
    <property type="entry name" value="PKS_KR"/>
    <property type="match status" value="1"/>
</dbReference>
<dbReference type="Gene3D" id="3.40.366.10">
    <property type="entry name" value="Malonyl-Coenzyme A Acyl Carrier Protein, domain 2"/>
    <property type="match status" value="1"/>
</dbReference>
<dbReference type="GO" id="GO:0044550">
    <property type="term" value="P:secondary metabolite biosynthetic process"/>
    <property type="evidence" value="ECO:0007669"/>
    <property type="project" value="TreeGrafter"/>
</dbReference>
<dbReference type="PROSITE" id="PS00606">
    <property type="entry name" value="KS3_1"/>
    <property type="match status" value="1"/>
</dbReference>
<dbReference type="Gene3D" id="3.90.180.10">
    <property type="entry name" value="Medium-chain alcohol dehydrogenases, catalytic domain"/>
    <property type="match status" value="1"/>
</dbReference>
<dbReference type="SUPFAM" id="SSF50129">
    <property type="entry name" value="GroES-like"/>
    <property type="match status" value="1"/>
</dbReference>
<dbReference type="SUPFAM" id="SSF53335">
    <property type="entry name" value="S-adenosyl-L-methionine-dependent methyltransferases"/>
    <property type="match status" value="1"/>
</dbReference>
<dbReference type="GO" id="GO:0004315">
    <property type="term" value="F:3-oxoacyl-[acyl-carrier-protein] synthase activity"/>
    <property type="evidence" value="ECO:0007669"/>
    <property type="project" value="InterPro"/>
</dbReference>
<evidence type="ECO:0000256" key="7">
    <source>
        <dbReference type="ARBA" id="ARBA00023315"/>
    </source>
</evidence>
<dbReference type="InterPro" id="IPR016036">
    <property type="entry name" value="Malonyl_transacylase_ACP-bd"/>
</dbReference>
<evidence type="ECO:0000313" key="13">
    <source>
        <dbReference type="EMBL" id="KAF4311865.1"/>
    </source>
</evidence>
<dbReference type="GO" id="GO:0004312">
    <property type="term" value="F:fatty acid synthase activity"/>
    <property type="evidence" value="ECO:0007669"/>
    <property type="project" value="TreeGrafter"/>
</dbReference>
<dbReference type="InterPro" id="IPR016039">
    <property type="entry name" value="Thiolase-like"/>
</dbReference>
<organism evidence="13 14">
    <name type="scientific">Botryosphaeria dothidea</name>
    <dbReference type="NCBI Taxonomy" id="55169"/>
    <lineage>
        <taxon>Eukaryota</taxon>
        <taxon>Fungi</taxon>
        <taxon>Dikarya</taxon>
        <taxon>Ascomycota</taxon>
        <taxon>Pezizomycotina</taxon>
        <taxon>Dothideomycetes</taxon>
        <taxon>Dothideomycetes incertae sedis</taxon>
        <taxon>Botryosphaeriales</taxon>
        <taxon>Botryosphaeriaceae</taxon>
        <taxon>Botryosphaeria</taxon>
    </lineage>
</organism>
<dbReference type="OrthoDB" id="329835at2759"/>
<keyword evidence="3" id="KW-0489">Methyltransferase</keyword>
<dbReference type="Pfam" id="PF14765">
    <property type="entry name" value="PS-DH"/>
    <property type="match status" value="1"/>
</dbReference>
<dbReference type="InterPro" id="IPR020807">
    <property type="entry name" value="PKS_DH"/>
</dbReference>
<dbReference type="PANTHER" id="PTHR43775">
    <property type="entry name" value="FATTY ACID SYNTHASE"/>
    <property type="match status" value="1"/>
</dbReference>
<keyword evidence="14" id="KW-1185">Reference proteome</keyword>
<dbReference type="InterPro" id="IPR014030">
    <property type="entry name" value="Ketoacyl_synth_N"/>
</dbReference>
<dbReference type="SMART" id="SM00825">
    <property type="entry name" value="PKS_KS"/>
    <property type="match status" value="1"/>
</dbReference>
<dbReference type="Gene3D" id="3.40.47.10">
    <property type="match status" value="1"/>
</dbReference>
<dbReference type="SMART" id="SM00826">
    <property type="entry name" value="PKS_DH"/>
    <property type="match status" value="1"/>
</dbReference>
<feature type="region of interest" description="Disordered" evidence="9">
    <location>
        <begin position="1"/>
        <end position="52"/>
    </location>
</feature>
<dbReference type="InterPro" id="IPR013154">
    <property type="entry name" value="ADH-like_N"/>
</dbReference>
<dbReference type="Gene3D" id="1.10.1200.10">
    <property type="entry name" value="ACP-like"/>
    <property type="match status" value="1"/>
</dbReference>
<dbReference type="FunFam" id="3.40.50.720:FF:000209">
    <property type="entry name" value="Polyketide synthase Pks12"/>
    <property type="match status" value="1"/>
</dbReference>
<dbReference type="SUPFAM" id="SSF55048">
    <property type="entry name" value="Probable ACP-binding domain of malonyl-CoA ACP transacylase"/>
    <property type="match status" value="1"/>
</dbReference>
<evidence type="ECO:0000313" key="14">
    <source>
        <dbReference type="Proteomes" id="UP000572817"/>
    </source>
</evidence>
<dbReference type="CDD" id="cd02440">
    <property type="entry name" value="AdoMet_MTases"/>
    <property type="match status" value="1"/>
</dbReference>
<dbReference type="InterPro" id="IPR020841">
    <property type="entry name" value="PKS_Beta-ketoAc_synthase_dom"/>
</dbReference>
<dbReference type="InterPro" id="IPR013968">
    <property type="entry name" value="PKS_KR"/>
</dbReference>
<feature type="domain" description="Ketosynthase family 3 (KS3)" evidence="11">
    <location>
        <begin position="53"/>
        <end position="471"/>
    </location>
</feature>
<keyword evidence="5" id="KW-0521">NADP</keyword>
<dbReference type="InterPro" id="IPR018201">
    <property type="entry name" value="Ketoacyl_synth_AS"/>
</dbReference>
<evidence type="ECO:0000259" key="11">
    <source>
        <dbReference type="PROSITE" id="PS52004"/>
    </source>
</evidence>
<evidence type="ECO:0000256" key="6">
    <source>
        <dbReference type="ARBA" id="ARBA00023268"/>
    </source>
</evidence>
<dbReference type="Pfam" id="PF00109">
    <property type="entry name" value="ketoacyl-synt"/>
    <property type="match status" value="1"/>
</dbReference>
<dbReference type="Pfam" id="PF21089">
    <property type="entry name" value="PKS_DH_N"/>
    <property type="match status" value="1"/>
</dbReference>
<feature type="region of interest" description="N-terminal hotdog fold" evidence="8">
    <location>
        <begin position="933"/>
        <end position="1063"/>
    </location>
</feature>
<dbReference type="GO" id="GO:0006633">
    <property type="term" value="P:fatty acid biosynthetic process"/>
    <property type="evidence" value="ECO:0007669"/>
    <property type="project" value="InterPro"/>
</dbReference>
<dbReference type="Gene3D" id="3.10.129.110">
    <property type="entry name" value="Polyketide synthase dehydratase"/>
    <property type="match status" value="1"/>
</dbReference>
<dbReference type="SMART" id="SM00823">
    <property type="entry name" value="PKS_PP"/>
    <property type="match status" value="1"/>
</dbReference>
<keyword evidence="6" id="KW-0511">Multifunctional enzyme</keyword>
<dbReference type="InterPro" id="IPR042104">
    <property type="entry name" value="PKS_dehydratase_sf"/>
</dbReference>
<dbReference type="Pfam" id="PF13602">
    <property type="entry name" value="ADH_zinc_N_2"/>
    <property type="match status" value="1"/>
</dbReference>
<dbReference type="SUPFAM" id="SSF53901">
    <property type="entry name" value="Thiolase-like"/>
    <property type="match status" value="1"/>
</dbReference>